<evidence type="ECO:0000259" key="4">
    <source>
        <dbReference type="Pfam" id="PF00561"/>
    </source>
</evidence>
<evidence type="ECO:0000256" key="3">
    <source>
        <dbReference type="ARBA" id="ARBA00022801"/>
    </source>
</evidence>
<comment type="similarity">
    <text evidence="1">Belongs to the peptidase S33 family.</text>
</comment>
<dbReference type="PANTHER" id="PTHR43248:SF29">
    <property type="entry name" value="TRIPEPTIDYL AMINOPEPTIDASE"/>
    <property type="match status" value="1"/>
</dbReference>
<dbReference type="Proteomes" id="UP000694257">
    <property type="component" value="Chromosome"/>
</dbReference>
<protein>
    <submittedName>
        <fullName evidence="5">Alpha/beta hydrolase</fullName>
    </submittedName>
</protein>
<dbReference type="PROSITE" id="PS51257">
    <property type="entry name" value="PROKAR_LIPOPROTEIN"/>
    <property type="match status" value="1"/>
</dbReference>
<evidence type="ECO:0000313" key="6">
    <source>
        <dbReference type="Proteomes" id="UP000694257"/>
    </source>
</evidence>
<dbReference type="PANTHER" id="PTHR43248">
    <property type="entry name" value="2-SUCCINYL-6-HYDROXY-2,4-CYCLOHEXADIENE-1-CARBOXYLATE SYNTHASE"/>
    <property type="match status" value="1"/>
</dbReference>
<keyword evidence="6" id="KW-1185">Reference proteome</keyword>
<dbReference type="InterPro" id="IPR051601">
    <property type="entry name" value="Serine_prot/Carboxylest_S33"/>
</dbReference>
<sequence>MCLEGKPKLAGALALVAVVLVGGVGCGSADSTRELAEFYTQRIIWGSCSGFAGGDKLGPEVECAKVLVPIDYDKPNGTTGKVAISRLRARGDRVGSIVVNPGGPGASGLDKADTLGKTALGERFDVVGFDLRGSGASTPKIECLTLSETATLRPDDYQTDWSPSGVETVERNNRDYVDKCVERSGTELLGHVGTREVARDLDVIRAVLGEEKLTYLGYSYGARLGSTYAEAFPRNVRAMVLDSGVPLDGPVADLVKFYASLQQAFDTYARDCAENVDCPVEADPSRASHVLQRLLNPLIGQPIPVGTRTLTYSGAVTAIVAALYNPAGWSTITSGLQQLRSGRGDILLDAAETVPGIVDTTVQTAVFCLDDPRTTDRAAAAARQERMFAAAPFLNDGNFKGQAPLDKCAFWPTPPTGTPHTFSVSGLPPMVVVAATGDPAAPYDGNQKLAHQLNSPLITYRGTQHGVFLLSGSTCVDAPVLNYLTELTPPADGLLCQPA</sequence>
<evidence type="ECO:0000313" key="5">
    <source>
        <dbReference type="EMBL" id="QXN88652.1"/>
    </source>
</evidence>
<accession>A0ABX8RIG8</accession>
<keyword evidence="2" id="KW-0732">Signal</keyword>
<dbReference type="InterPro" id="IPR000073">
    <property type="entry name" value="AB_hydrolase_1"/>
</dbReference>
<keyword evidence="3 5" id="KW-0378">Hydrolase</keyword>
<evidence type="ECO:0000256" key="1">
    <source>
        <dbReference type="ARBA" id="ARBA00010088"/>
    </source>
</evidence>
<gene>
    <name evidence="5" type="ORF">KV110_24000</name>
</gene>
<dbReference type="EMBL" id="CP078145">
    <property type="protein sequence ID" value="QXN88652.1"/>
    <property type="molecule type" value="Genomic_DNA"/>
</dbReference>
<reference evidence="5 6" key="1">
    <citation type="submission" date="2021-07" db="EMBL/GenBank/DDBJ databases">
        <title>Whole Genome Sequence of Nocardia Iowensis.</title>
        <authorList>
            <person name="Lamm A."/>
            <person name="Collins-Fairclough A.M."/>
            <person name="Bunk B."/>
            <person name="Sproer C."/>
        </authorList>
    </citation>
    <scope>NUCLEOTIDE SEQUENCE [LARGE SCALE GENOMIC DNA]</scope>
    <source>
        <strain evidence="5 6">NRRL 5646</strain>
    </source>
</reference>
<feature type="domain" description="AB hydrolase-1" evidence="4">
    <location>
        <begin position="97"/>
        <end position="469"/>
    </location>
</feature>
<dbReference type="Pfam" id="PF00561">
    <property type="entry name" value="Abhydrolase_1"/>
    <property type="match status" value="1"/>
</dbReference>
<evidence type="ECO:0000256" key="2">
    <source>
        <dbReference type="ARBA" id="ARBA00022729"/>
    </source>
</evidence>
<name>A0ABX8RIG8_NOCIO</name>
<proteinExistence type="inferred from homology"/>
<organism evidence="5 6">
    <name type="scientific">Nocardia iowensis</name>
    <dbReference type="NCBI Taxonomy" id="204891"/>
    <lineage>
        <taxon>Bacteria</taxon>
        <taxon>Bacillati</taxon>
        <taxon>Actinomycetota</taxon>
        <taxon>Actinomycetes</taxon>
        <taxon>Mycobacteriales</taxon>
        <taxon>Nocardiaceae</taxon>
        <taxon>Nocardia</taxon>
    </lineage>
</organism>
<dbReference type="GO" id="GO:0016787">
    <property type="term" value="F:hydrolase activity"/>
    <property type="evidence" value="ECO:0007669"/>
    <property type="project" value="UniProtKB-KW"/>
</dbReference>